<keyword evidence="2" id="KW-1185">Reference proteome</keyword>
<gene>
    <name evidence="1" type="ORF">DI392_06405</name>
</gene>
<organism evidence="1 2">
    <name type="scientific">Vibrio albus</name>
    <dbReference type="NCBI Taxonomy" id="2200953"/>
    <lineage>
        <taxon>Bacteria</taxon>
        <taxon>Pseudomonadati</taxon>
        <taxon>Pseudomonadota</taxon>
        <taxon>Gammaproteobacteria</taxon>
        <taxon>Vibrionales</taxon>
        <taxon>Vibrionaceae</taxon>
        <taxon>Vibrio</taxon>
    </lineage>
</organism>
<name>A0A2U3BAL1_9VIBR</name>
<evidence type="ECO:0000313" key="1">
    <source>
        <dbReference type="EMBL" id="PWI33831.1"/>
    </source>
</evidence>
<dbReference type="AlphaFoldDB" id="A0A2U3BAL1"/>
<dbReference type="RefSeq" id="WP_109319083.1">
    <property type="nucleotide sequence ID" value="NZ_QFWT01000003.1"/>
</dbReference>
<proteinExistence type="predicted"/>
<comment type="caution">
    <text evidence="1">The sequence shown here is derived from an EMBL/GenBank/DDBJ whole genome shotgun (WGS) entry which is preliminary data.</text>
</comment>
<reference evidence="1 2" key="1">
    <citation type="submission" date="2018-05" db="EMBL/GenBank/DDBJ databases">
        <title>Vibrio limimaris sp. nov., isolated from marine sediment.</title>
        <authorList>
            <person name="Li C.-M."/>
        </authorList>
    </citation>
    <scope>NUCLEOTIDE SEQUENCE [LARGE SCALE GENOMIC DNA]</scope>
    <source>
        <strain evidence="1 2">E4404</strain>
    </source>
</reference>
<protein>
    <submittedName>
        <fullName evidence="1">Uncharacterized protein</fullName>
    </submittedName>
</protein>
<sequence>MFNSFNKNFMRQIHEAQERHRIAVNTYEQTTERYLLADVDRKVCNDALEDELKTYARLAELHYKYFIGAVCDD</sequence>
<accession>A0A2U3BAL1</accession>
<dbReference type="Proteomes" id="UP000245362">
    <property type="component" value="Unassembled WGS sequence"/>
</dbReference>
<evidence type="ECO:0000313" key="2">
    <source>
        <dbReference type="Proteomes" id="UP000245362"/>
    </source>
</evidence>
<dbReference type="EMBL" id="QFWT01000003">
    <property type="protein sequence ID" value="PWI33831.1"/>
    <property type="molecule type" value="Genomic_DNA"/>
</dbReference>